<feature type="domain" description="CusB-like beta-barrel" evidence="5">
    <location>
        <begin position="241"/>
        <end position="312"/>
    </location>
</feature>
<feature type="coiled-coil region" evidence="2">
    <location>
        <begin position="171"/>
        <end position="205"/>
    </location>
</feature>
<evidence type="ECO:0000256" key="4">
    <source>
        <dbReference type="SAM" id="Phobius"/>
    </source>
</evidence>
<name>A0A1N6CMN1_9SPHN</name>
<accession>A0A1N6CMN1</accession>
<dbReference type="GO" id="GO:0015562">
    <property type="term" value="F:efflux transmembrane transporter activity"/>
    <property type="evidence" value="ECO:0007669"/>
    <property type="project" value="TreeGrafter"/>
</dbReference>
<dbReference type="InterPro" id="IPR058792">
    <property type="entry name" value="Beta-barrel_RND_2"/>
</dbReference>
<evidence type="ECO:0000313" key="8">
    <source>
        <dbReference type="EMBL" id="SIN59868.1"/>
    </source>
</evidence>
<comment type="similarity">
    <text evidence="1">Belongs to the membrane fusion protein (MFP) (TC 8.A.1) family.</text>
</comment>
<evidence type="ECO:0000256" key="3">
    <source>
        <dbReference type="SAM" id="MobiDB-lite"/>
    </source>
</evidence>
<dbReference type="Pfam" id="PF25989">
    <property type="entry name" value="YknX_C"/>
    <property type="match status" value="1"/>
</dbReference>
<dbReference type="EMBL" id="FSQW01000001">
    <property type="protein sequence ID" value="SIN59868.1"/>
    <property type="molecule type" value="Genomic_DNA"/>
</dbReference>
<evidence type="ECO:0000256" key="1">
    <source>
        <dbReference type="ARBA" id="ARBA00009477"/>
    </source>
</evidence>
<dbReference type="InterPro" id="IPR058637">
    <property type="entry name" value="YknX-like_C"/>
</dbReference>
<dbReference type="OrthoDB" id="7422354at2"/>
<dbReference type="Gene3D" id="2.40.30.170">
    <property type="match status" value="1"/>
</dbReference>
<reference evidence="9" key="1">
    <citation type="submission" date="2016-11" db="EMBL/GenBank/DDBJ databases">
        <authorList>
            <person name="Varghese N."/>
            <person name="Submissions S."/>
        </authorList>
    </citation>
    <scope>NUCLEOTIDE SEQUENCE [LARGE SCALE GENOMIC DNA]</scope>
    <source>
        <strain evidence="9">DSM 22363</strain>
    </source>
</reference>
<evidence type="ECO:0000259" key="5">
    <source>
        <dbReference type="Pfam" id="PF25954"/>
    </source>
</evidence>
<evidence type="ECO:0000259" key="6">
    <source>
        <dbReference type="Pfam" id="PF25973"/>
    </source>
</evidence>
<feature type="compositionally biased region" description="Polar residues" evidence="3">
    <location>
        <begin position="1"/>
        <end position="16"/>
    </location>
</feature>
<dbReference type="Gene3D" id="2.40.50.100">
    <property type="match status" value="1"/>
</dbReference>
<dbReference type="NCBIfam" id="TIGR01730">
    <property type="entry name" value="RND_mfp"/>
    <property type="match status" value="1"/>
</dbReference>
<dbReference type="Gene3D" id="2.40.420.20">
    <property type="match status" value="1"/>
</dbReference>
<feature type="transmembrane region" description="Helical" evidence="4">
    <location>
        <begin position="29"/>
        <end position="50"/>
    </location>
</feature>
<dbReference type="SUPFAM" id="SSF111369">
    <property type="entry name" value="HlyD-like secretion proteins"/>
    <property type="match status" value="1"/>
</dbReference>
<keyword evidence="4" id="KW-0472">Membrane</keyword>
<dbReference type="Pfam" id="PF25973">
    <property type="entry name" value="BSH_CzcB"/>
    <property type="match status" value="1"/>
</dbReference>
<dbReference type="Proteomes" id="UP000185192">
    <property type="component" value="Unassembled WGS sequence"/>
</dbReference>
<dbReference type="GO" id="GO:1990281">
    <property type="term" value="C:efflux pump complex"/>
    <property type="evidence" value="ECO:0007669"/>
    <property type="project" value="TreeGrafter"/>
</dbReference>
<dbReference type="AlphaFoldDB" id="A0A1N6CMN1"/>
<dbReference type="Gene3D" id="1.10.287.470">
    <property type="entry name" value="Helix hairpin bin"/>
    <property type="match status" value="1"/>
</dbReference>
<dbReference type="PANTHER" id="PTHR30469">
    <property type="entry name" value="MULTIDRUG RESISTANCE PROTEIN MDTA"/>
    <property type="match status" value="1"/>
</dbReference>
<evidence type="ECO:0000259" key="7">
    <source>
        <dbReference type="Pfam" id="PF25989"/>
    </source>
</evidence>
<dbReference type="InterPro" id="IPR058647">
    <property type="entry name" value="BSH_CzcB-like"/>
</dbReference>
<organism evidence="8 9">
    <name type="scientific">Parasphingorhabdus marina DSM 22363</name>
    <dbReference type="NCBI Taxonomy" id="1123272"/>
    <lineage>
        <taxon>Bacteria</taxon>
        <taxon>Pseudomonadati</taxon>
        <taxon>Pseudomonadota</taxon>
        <taxon>Alphaproteobacteria</taxon>
        <taxon>Sphingomonadales</taxon>
        <taxon>Sphingomonadaceae</taxon>
        <taxon>Parasphingorhabdus</taxon>
    </lineage>
</organism>
<evidence type="ECO:0000256" key="2">
    <source>
        <dbReference type="SAM" id="Coils"/>
    </source>
</evidence>
<gene>
    <name evidence="8" type="ORF">SAMN02745824_0405</name>
</gene>
<keyword evidence="2" id="KW-0175">Coiled coil</keyword>
<dbReference type="PANTHER" id="PTHR30469:SF15">
    <property type="entry name" value="HLYD FAMILY OF SECRETION PROTEINS"/>
    <property type="match status" value="1"/>
</dbReference>
<keyword evidence="4" id="KW-0812">Transmembrane</keyword>
<protein>
    <submittedName>
        <fullName evidence="8">RND family efflux transporter, MFP subunit</fullName>
    </submittedName>
</protein>
<dbReference type="InterPro" id="IPR006143">
    <property type="entry name" value="RND_pump_MFP"/>
</dbReference>
<dbReference type="STRING" id="1123272.SAMN02745824_0405"/>
<evidence type="ECO:0000313" key="9">
    <source>
        <dbReference type="Proteomes" id="UP000185192"/>
    </source>
</evidence>
<feature type="domain" description="CzcB-like barrel-sandwich hybrid" evidence="6">
    <location>
        <begin position="101"/>
        <end position="227"/>
    </location>
</feature>
<dbReference type="RefSeq" id="WP_074203482.1">
    <property type="nucleotide sequence ID" value="NZ_FSQW01000001.1"/>
</dbReference>
<keyword evidence="9" id="KW-1185">Reference proteome</keyword>
<keyword evidence="4" id="KW-1133">Transmembrane helix</keyword>
<dbReference type="Pfam" id="PF25954">
    <property type="entry name" value="Beta-barrel_RND_2"/>
    <property type="match status" value="1"/>
</dbReference>
<feature type="domain" description="YknX-like C-terminal permuted SH3-like" evidence="7">
    <location>
        <begin position="318"/>
        <end position="385"/>
    </location>
</feature>
<feature type="region of interest" description="Disordered" evidence="3">
    <location>
        <begin position="1"/>
        <end position="20"/>
    </location>
</feature>
<sequence>MNYESSIPSEDMTGSTIGEPENADRNRRLLIIAGVAILVIAVGLGLWSMFGGSAAETDASATQAPVVTVAVPGKKSVVRTINATGTLAARREIPVGVVGEGGRVTNVYVDAGDWVRPGQIMASIDRSVQSQQAAGLAASVGVARADLDLAQSNLDRAAKLVERGFISKADIDRLTATRDAAAARLRVAQAQLNETQARNSRLNIVAPKGGFVLERNVEPGQTVTQGSGMLFRLAQNGEMELQAQLGESDLANVSVGTATEVTPVGTSKVLEGQIWQVSPVIDPQSRQGTARISLGYDPALRPGGFASARIRSGSGEAAVLPESAVLNDSNGAFVYIVGTDNKAERRDVEVGSVSSAGLSITSGLNGTERVVLRAGGFLSPGETITPKLQEESASN</sequence>
<proteinExistence type="inferred from homology"/>